<dbReference type="Proteomes" id="UP000467260">
    <property type="component" value="Chromosome"/>
</dbReference>
<reference evidence="1 2" key="1">
    <citation type="journal article" date="2019" name="Emerg. Microbes Infect.">
        <title>Comprehensive subspecies identification of 175 nontuberculous mycobacteria species based on 7547 genomic profiles.</title>
        <authorList>
            <person name="Matsumoto Y."/>
            <person name="Kinjo T."/>
            <person name="Motooka D."/>
            <person name="Nabeya D."/>
            <person name="Jung N."/>
            <person name="Uechi K."/>
            <person name="Horii T."/>
            <person name="Iida T."/>
            <person name="Fujita J."/>
            <person name="Nakamura S."/>
        </authorList>
    </citation>
    <scope>NUCLEOTIDE SEQUENCE [LARGE SCALE GENOMIC DNA]</scope>
    <source>
        <strain evidence="1 2">JCM 13571</strain>
    </source>
</reference>
<dbReference type="InterPro" id="IPR009061">
    <property type="entry name" value="DNA-bd_dom_put_sf"/>
</dbReference>
<evidence type="ECO:0000313" key="1">
    <source>
        <dbReference type="EMBL" id="BBZ22136.1"/>
    </source>
</evidence>
<organism evidence="1 2">
    <name type="scientific">Mycolicibacter hiberniae</name>
    <dbReference type="NCBI Taxonomy" id="29314"/>
    <lineage>
        <taxon>Bacteria</taxon>
        <taxon>Bacillati</taxon>
        <taxon>Actinomycetota</taxon>
        <taxon>Actinomycetes</taxon>
        <taxon>Mycobacteriales</taxon>
        <taxon>Mycobacteriaceae</taxon>
        <taxon>Mycolicibacter</taxon>
    </lineage>
</organism>
<dbReference type="KEGG" id="mhib:MHIB_05540"/>
<dbReference type="SUPFAM" id="SSF46955">
    <property type="entry name" value="Putative DNA-binding domain"/>
    <property type="match status" value="1"/>
</dbReference>
<accession>A0A7I7WX16</accession>
<name>A0A7I7WX16_9MYCO</name>
<proteinExistence type="predicted"/>
<dbReference type="AlphaFoldDB" id="A0A7I7WX16"/>
<keyword evidence="2" id="KW-1185">Reference proteome</keyword>
<dbReference type="RefSeq" id="WP_085135486.1">
    <property type="nucleotide sequence ID" value="NZ_AP022609.1"/>
</dbReference>
<dbReference type="OrthoDB" id="5524782at2"/>
<evidence type="ECO:0000313" key="2">
    <source>
        <dbReference type="Proteomes" id="UP000467260"/>
    </source>
</evidence>
<sequence length="65" mass="7074">MADLPEVMTAKQLAAYLSISEASLAQDRYLRRGVPFTKVGSKRVRYLRADVLGYLAANRTGGDAA</sequence>
<protein>
    <submittedName>
        <fullName evidence="1">Uncharacterized protein</fullName>
    </submittedName>
</protein>
<gene>
    <name evidence="1" type="ORF">MHIB_05540</name>
</gene>
<dbReference type="EMBL" id="AP022609">
    <property type="protein sequence ID" value="BBZ22136.1"/>
    <property type="molecule type" value="Genomic_DNA"/>
</dbReference>